<evidence type="ECO:0000313" key="4">
    <source>
        <dbReference type="Proteomes" id="UP000094385"/>
    </source>
</evidence>
<dbReference type="Proteomes" id="UP000094385">
    <property type="component" value="Unassembled WGS sequence"/>
</dbReference>
<accession>A0A1E3QBI7</accession>
<feature type="region of interest" description="Disordered" evidence="1">
    <location>
        <begin position="65"/>
        <end position="91"/>
    </location>
</feature>
<protein>
    <submittedName>
        <fullName evidence="3">Uncharacterized protein</fullName>
    </submittedName>
</protein>
<name>A0A1E3QBI7_LIPST</name>
<keyword evidence="4" id="KW-1185">Reference proteome</keyword>
<dbReference type="EMBL" id="KV454291">
    <property type="protein sequence ID" value="ODQ74928.1"/>
    <property type="molecule type" value="Genomic_DNA"/>
</dbReference>
<keyword evidence="2" id="KW-1133">Transmembrane helix</keyword>
<proteinExistence type="predicted"/>
<dbReference type="OrthoDB" id="10301036at2759"/>
<feature type="transmembrane region" description="Helical" evidence="2">
    <location>
        <begin position="26"/>
        <end position="43"/>
    </location>
</feature>
<evidence type="ECO:0000313" key="3">
    <source>
        <dbReference type="EMBL" id="ODQ74928.1"/>
    </source>
</evidence>
<keyword evidence="2" id="KW-0812">Transmembrane</keyword>
<reference evidence="3 4" key="1">
    <citation type="journal article" date="2016" name="Proc. Natl. Acad. Sci. U.S.A.">
        <title>Comparative genomics of biotechnologically important yeasts.</title>
        <authorList>
            <person name="Riley R."/>
            <person name="Haridas S."/>
            <person name="Wolfe K.H."/>
            <person name="Lopes M.R."/>
            <person name="Hittinger C.T."/>
            <person name="Goeker M."/>
            <person name="Salamov A.A."/>
            <person name="Wisecaver J.H."/>
            <person name="Long T.M."/>
            <person name="Calvey C.H."/>
            <person name="Aerts A.L."/>
            <person name="Barry K.W."/>
            <person name="Choi C."/>
            <person name="Clum A."/>
            <person name="Coughlan A.Y."/>
            <person name="Deshpande S."/>
            <person name="Douglass A.P."/>
            <person name="Hanson S.J."/>
            <person name="Klenk H.-P."/>
            <person name="LaButti K.M."/>
            <person name="Lapidus A."/>
            <person name="Lindquist E.A."/>
            <person name="Lipzen A.M."/>
            <person name="Meier-Kolthoff J.P."/>
            <person name="Ohm R.A."/>
            <person name="Otillar R.P."/>
            <person name="Pangilinan J.L."/>
            <person name="Peng Y."/>
            <person name="Rokas A."/>
            <person name="Rosa C.A."/>
            <person name="Scheuner C."/>
            <person name="Sibirny A.A."/>
            <person name="Slot J.C."/>
            <person name="Stielow J.B."/>
            <person name="Sun H."/>
            <person name="Kurtzman C.P."/>
            <person name="Blackwell M."/>
            <person name="Grigoriev I.V."/>
            <person name="Jeffries T.W."/>
        </authorList>
    </citation>
    <scope>NUCLEOTIDE SEQUENCE [LARGE SCALE GENOMIC DNA]</scope>
    <source>
        <strain evidence="3 4">NRRL Y-11557</strain>
    </source>
</reference>
<evidence type="ECO:0000256" key="2">
    <source>
        <dbReference type="SAM" id="Phobius"/>
    </source>
</evidence>
<organism evidence="3 4">
    <name type="scientific">Lipomyces starkeyi NRRL Y-11557</name>
    <dbReference type="NCBI Taxonomy" id="675824"/>
    <lineage>
        <taxon>Eukaryota</taxon>
        <taxon>Fungi</taxon>
        <taxon>Dikarya</taxon>
        <taxon>Ascomycota</taxon>
        <taxon>Saccharomycotina</taxon>
        <taxon>Lipomycetes</taxon>
        <taxon>Lipomycetales</taxon>
        <taxon>Lipomycetaceae</taxon>
        <taxon>Lipomyces</taxon>
    </lineage>
</organism>
<gene>
    <name evidence="3" type="ORF">LIPSTDRAFT_69069</name>
</gene>
<feature type="compositionally biased region" description="Polar residues" evidence="1">
    <location>
        <begin position="75"/>
        <end position="90"/>
    </location>
</feature>
<keyword evidence="2" id="KW-0472">Membrane</keyword>
<dbReference type="AlphaFoldDB" id="A0A1E3QBI7"/>
<sequence length="105" mass="11752">MEPELTMPSMGARPPRDVVRRSNNRFMMAMSLLMVGGTAYYIWSKRQPKSQSFVYVGPKNSSGPKPHYMRYSDYPNASSSNNKGINTTMNGRVREVTVERSGGGI</sequence>
<evidence type="ECO:0000256" key="1">
    <source>
        <dbReference type="SAM" id="MobiDB-lite"/>
    </source>
</evidence>